<dbReference type="EMBL" id="BSPL01000030">
    <property type="protein sequence ID" value="GLS73780.1"/>
    <property type="molecule type" value="Genomic_DNA"/>
</dbReference>
<proteinExistence type="predicted"/>
<organism evidence="3 4">
    <name type="scientific">Methylobacterium tardum</name>
    <dbReference type="NCBI Taxonomy" id="374432"/>
    <lineage>
        <taxon>Bacteria</taxon>
        <taxon>Pseudomonadati</taxon>
        <taxon>Pseudomonadota</taxon>
        <taxon>Alphaproteobacteria</taxon>
        <taxon>Hyphomicrobiales</taxon>
        <taxon>Methylobacteriaceae</taxon>
        <taxon>Methylobacterium</taxon>
    </lineage>
</organism>
<dbReference type="Proteomes" id="UP001157440">
    <property type="component" value="Unassembled WGS sequence"/>
</dbReference>
<dbReference type="AlphaFoldDB" id="A0AA37WTZ5"/>
<evidence type="ECO:0000313" key="3">
    <source>
        <dbReference type="EMBL" id="GLS73780.1"/>
    </source>
</evidence>
<gene>
    <name evidence="3" type="ORF">GCM10007890_57950</name>
</gene>
<evidence type="ECO:0000256" key="1">
    <source>
        <dbReference type="SAM" id="Coils"/>
    </source>
</evidence>
<comment type="caution">
    <text evidence="3">The sequence shown here is derived from an EMBL/GenBank/DDBJ whole genome shotgun (WGS) entry which is preliminary data.</text>
</comment>
<accession>A0AA37WTZ5</accession>
<evidence type="ECO:0000313" key="4">
    <source>
        <dbReference type="Proteomes" id="UP001157440"/>
    </source>
</evidence>
<feature type="coiled-coil region" evidence="1">
    <location>
        <begin position="47"/>
        <end position="74"/>
    </location>
</feature>
<evidence type="ECO:0000256" key="2">
    <source>
        <dbReference type="SAM" id="MobiDB-lite"/>
    </source>
</evidence>
<keyword evidence="4" id="KW-1185">Reference proteome</keyword>
<feature type="region of interest" description="Disordered" evidence="2">
    <location>
        <begin position="11"/>
        <end position="35"/>
    </location>
</feature>
<protein>
    <submittedName>
        <fullName evidence="3">Uncharacterized protein</fullName>
    </submittedName>
</protein>
<name>A0AA37WTZ5_9HYPH</name>
<sequence>MAPVPAIWHVIGGPRSKHGRGQQAGPRASARDDGTLQAEKTALAACARVAEGKVARVQASLANVENQLDRFRVMEFWDRVMREIFEFISAGCALLQAEILP</sequence>
<reference evidence="4" key="1">
    <citation type="journal article" date="2019" name="Int. J. Syst. Evol. Microbiol.">
        <title>The Global Catalogue of Microorganisms (GCM) 10K type strain sequencing project: providing services to taxonomists for standard genome sequencing and annotation.</title>
        <authorList>
            <consortium name="The Broad Institute Genomics Platform"/>
            <consortium name="The Broad Institute Genome Sequencing Center for Infectious Disease"/>
            <person name="Wu L."/>
            <person name="Ma J."/>
        </authorList>
    </citation>
    <scope>NUCLEOTIDE SEQUENCE [LARGE SCALE GENOMIC DNA]</scope>
    <source>
        <strain evidence="4">NBRC 103632</strain>
    </source>
</reference>
<dbReference type="RefSeq" id="WP_238200087.1">
    <property type="nucleotide sequence ID" value="NZ_BPQZ01000059.1"/>
</dbReference>
<keyword evidence="1" id="KW-0175">Coiled coil</keyword>